<proteinExistence type="predicted"/>
<sequence>MKNLGAGQFLAMDIRRFSDYNGTKKGGTTMVYELYLEAVRTKVTRFEHASRLINGKELACAVGMAFQQAGLPMPEPEAGTEAENFQNESLKALEGKSGVAEKLMDAIRGYSRRDEKVDEDMLAVLKLAYDAGL</sequence>
<dbReference type="Proteomes" id="UP000823863">
    <property type="component" value="Unassembled WGS sequence"/>
</dbReference>
<name>A0A9D2PTV6_9FIRM</name>
<evidence type="ECO:0000313" key="2">
    <source>
        <dbReference type="Proteomes" id="UP000823863"/>
    </source>
</evidence>
<dbReference type="EMBL" id="DWWB01000057">
    <property type="protein sequence ID" value="HJC67173.1"/>
    <property type="molecule type" value="Genomic_DNA"/>
</dbReference>
<protein>
    <submittedName>
        <fullName evidence="1">DUF3837 domain-containing protein</fullName>
    </submittedName>
</protein>
<organism evidence="1 2">
    <name type="scientific">Candidatus Enterocloster excrementigallinarum</name>
    <dbReference type="NCBI Taxonomy" id="2838558"/>
    <lineage>
        <taxon>Bacteria</taxon>
        <taxon>Bacillati</taxon>
        <taxon>Bacillota</taxon>
        <taxon>Clostridia</taxon>
        <taxon>Lachnospirales</taxon>
        <taxon>Lachnospiraceae</taxon>
        <taxon>Enterocloster</taxon>
    </lineage>
</organism>
<dbReference type="InterPro" id="IPR038406">
    <property type="entry name" value="DUF3837_sf"/>
</dbReference>
<reference evidence="1" key="1">
    <citation type="journal article" date="2021" name="PeerJ">
        <title>Extensive microbial diversity within the chicken gut microbiome revealed by metagenomics and culture.</title>
        <authorList>
            <person name="Gilroy R."/>
            <person name="Ravi A."/>
            <person name="Getino M."/>
            <person name="Pursley I."/>
            <person name="Horton D.L."/>
            <person name="Alikhan N.F."/>
            <person name="Baker D."/>
            <person name="Gharbi K."/>
            <person name="Hall N."/>
            <person name="Watson M."/>
            <person name="Adriaenssens E.M."/>
            <person name="Foster-Nyarko E."/>
            <person name="Jarju S."/>
            <person name="Secka A."/>
            <person name="Antonio M."/>
            <person name="Oren A."/>
            <person name="Chaudhuri R.R."/>
            <person name="La Ragione R."/>
            <person name="Hildebrand F."/>
            <person name="Pallen M.J."/>
        </authorList>
    </citation>
    <scope>NUCLEOTIDE SEQUENCE</scope>
    <source>
        <strain evidence="1">CHK198-12963</strain>
    </source>
</reference>
<comment type="caution">
    <text evidence="1">The sequence shown here is derived from an EMBL/GenBank/DDBJ whole genome shotgun (WGS) entry which is preliminary data.</text>
</comment>
<reference evidence="1" key="2">
    <citation type="submission" date="2021-04" db="EMBL/GenBank/DDBJ databases">
        <authorList>
            <person name="Gilroy R."/>
        </authorList>
    </citation>
    <scope>NUCLEOTIDE SEQUENCE</scope>
    <source>
        <strain evidence="1">CHK198-12963</strain>
    </source>
</reference>
<accession>A0A9D2PTV6</accession>
<gene>
    <name evidence="1" type="ORF">H9931_10730</name>
</gene>
<evidence type="ECO:0000313" key="1">
    <source>
        <dbReference type="EMBL" id="HJC67173.1"/>
    </source>
</evidence>
<dbReference type="AlphaFoldDB" id="A0A9D2PTV6"/>
<dbReference type="Gene3D" id="1.20.58.1400">
    <property type="entry name" value="Domain of unknown function DUF3837"/>
    <property type="match status" value="1"/>
</dbReference>